<evidence type="ECO:0000256" key="1">
    <source>
        <dbReference type="SAM" id="MobiDB-lite"/>
    </source>
</evidence>
<protein>
    <recommendedName>
        <fullName evidence="6">GAF domain-containing protein</fullName>
    </recommendedName>
</protein>
<dbReference type="Proteomes" id="UP001196530">
    <property type="component" value="Unassembled WGS sequence"/>
</dbReference>
<dbReference type="RefSeq" id="XP_043058506.1">
    <property type="nucleotide sequence ID" value="XM_043205137.1"/>
</dbReference>
<gene>
    <name evidence="2" type="ORF">KL928_004439</name>
    <name evidence="3" type="ORF">KL940_003438</name>
</gene>
<feature type="region of interest" description="Disordered" evidence="1">
    <location>
        <begin position="33"/>
        <end position="53"/>
    </location>
</feature>
<dbReference type="SUPFAM" id="SSF55781">
    <property type="entry name" value="GAF domain-like"/>
    <property type="match status" value="1"/>
</dbReference>
<dbReference type="GeneID" id="66128490"/>
<dbReference type="Proteomes" id="UP001197328">
    <property type="component" value="Unassembled WGS sequence"/>
</dbReference>
<evidence type="ECO:0000313" key="4">
    <source>
        <dbReference type="Proteomes" id="UP001196530"/>
    </source>
</evidence>
<reference evidence="2 5" key="1">
    <citation type="journal article" date="2021" name="G3 (Bethesda)">
        <title>Genomic diversity, chromosomal rearrangements, and interspecies hybridization in the ogataea polymorpha species complex.</title>
        <authorList>
            <person name="Hanson S.J."/>
            <person name="Cinneide E.O."/>
            <person name="Salzberg L.I."/>
            <person name="Wolfe K.H."/>
            <person name="McGowan J."/>
            <person name="Fitzpatrick D.A."/>
            <person name="Matlin K."/>
        </authorList>
    </citation>
    <scope>NUCLEOTIDE SEQUENCE</scope>
    <source>
        <strain evidence="3">51-138</strain>
        <strain evidence="2">61-244</strain>
    </source>
</reference>
<evidence type="ECO:0000313" key="3">
    <source>
        <dbReference type="EMBL" id="KAG7848583.1"/>
    </source>
</evidence>
<comment type="caution">
    <text evidence="2">The sequence shown here is derived from an EMBL/GenBank/DDBJ whole genome shotgun (WGS) entry which is preliminary data.</text>
</comment>
<proteinExistence type="predicted"/>
<sequence length="549" mass="62231">MLVINETLPVTSSTRLVLGKFWQRYPHANKARHDNVRSALSPTKENPKSSSSKSQYIGYQQALQQEYSYLISMQNKCLFAVPLTKETFLEAYSKGKWNLSTVPCPSCYANTTLLRPPEAYNEAKRLKAVDSYSGLPHWDNTQRFNSLLTKTMNMFECNGASISLIDTRYQMVKFQHNLGFKECARTVSIDAHAILSAGFFALTDASQDWRTASNPLVKGPPGIRYYVAVPLATASKDVIGTFAIFDAFPRTKIEENTISIMQQIAAEIMEYLDEVHVSVADTSTTVQCSSVTSPTSAENTKIMLKKYGRATSSDMLGSIYERDGSGSRYQQHSHLRFSKYSTPLGDLIDLNVWRSLLGCMNAVSASKMLSHILMERLGFNCVYVMNIRVTELCRINSDLFPKENEIESETYKFKDMLQSVSDENINMKLLGGEGYPENFNVATFQPNFHYKAFKSDFGIIYDSRDSKAKYHSGVCMPFFRKTPKLVRRRKMSKSQRSSARNRDETLQLYHKSGGCLITCFSTANKDLNDREIGYIYGCASILRRLYFMN</sequence>
<accession>A0AAN6I419</accession>
<keyword evidence="5" id="KW-1185">Reference proteome</keyword>
<dbReference type="Gene3D" id="3.30.450.40">
    <property type="match status" value="1"/>
</dbReference>
<dbReference type="EMBL" id="JAHLVD010000008">
    <property type="protein sequence ID" value="KAG7848583.1"/>
    <property type="molecule type" value="Genomic_DNA"/>
</dbReference>
<evidence type="ECO:0000313" key="2">
    <source>
        <dbReference type="EMBL" id="KAG7816975.1"/>
    </source>
</evidence>
<name>A0AAN6I419_PICAN</name>
<evidence type="ECO:0008006" key="6">
    <source>
        <dbReference type="Google" id="ProtNLM"/>
    </source>
</evidence>
<dbReference type="AlphaFoldDB" id="A0AAN6I419"/>
<dbReference type="PANTHER" id="PTHR43102:SF2">
    <property type="entry name" value="GAF DOMAIN-CONTAINING PROTEIN"/>
    <property type="match status" value="1"/>
</dbReference>
<evidence type="ECO:0000313" key="5">
    <source>
        <dbReference type="Proteomes" id="UP001197328"/>
    </source>
</evidence>
<dbReference type="EMBL" id="JAHLUX010000009">
    <property type="protein sequence ID" value="KAG7816975.1"/>
    <property type="molecule type" value="Genomic_DNA"/>
</dbReference>
<feature type="compositionally biased region" description="Polar residues" evidence="1">
    <location>
        <begin position="38"/>
        <end position="53"/>
    </location>
</feature>
<dbReference type="PANTHER" id="PTHR43102">
    <property type="entry name" value="SLR1143 PROTEIN"/>
    <property type="match status" value="1"/>
</dbReference>
<dbReference type="InterPro" id="IPR029016">
    <property type="entry name" value="GAF-like_dom_sf"/>
</dbReference>
<organism evidence="2 4">
    <name type="scientific">Pichia angusta</name>
    <name type="common">Yeast</name>
    <name type="synonym">Hansenula polymorpha</name>
    <dbReference type="NCBI Taxonomy" id="870730"/>
    <lineage>
        <taxon>Eukaryota</taxon>
        <taxon>Fungi</taxon>
        <taxon>Dikarya</taxon>
        <taxon>Ascomycota</taxon>
        <taxon>Saccharomycotina</taxon>
        <taxon>Pichiomycetes</taxon>
        <taxon>Pichiales</taxon>
        <taxon>Pichiaceae</taxon>
        <taxon>Ogataea</taxon>
    </lineage>
</organism>